<evidence type="ECO:0000313" key="2">
    <source>
        <dbReference type="EMBL" id="MFD0923861.1"/>
    </source>
</evidence>
<proteinExistence type="predicted"/>
<comment type="caution">
    <text evidence="2">The sequence shown here is derived from an EMBL/GenBank/DDBJ whole genome shotgun (WGS) entry which is preliminary data.</text>
</comment>
<accession>A0ABW3G4J8</accession>
<reference evidence="3" key="1">
    <citation type="journal article" date="2019" name="Int. J. Syst. Evol. Microbiol.">
        <title>The Global Catalogue of Microorganisms (GCM) 10K type strain sequencing project: providing services to taxonomists for standard genome sequencing and annotation.</title>
        <authorList>
            <consortium name="The Broad Institute Genomics Platform"/>
            <consortium name="The Broad Institute Genome Sequencing Center for Infectious Disease"/>
            <person name="Wu L."/>
            <person name="Ma J."/>
        </authorList>
    </citation>
    <scope>NUCLEOTIDE SEQUENCE [LARGE SCALE GENOMIC DNA]</scope>
    <source>
        <strain evidence="3">CCUG 56401</strain>
    </source>
</reference>
<evidence type="ECO:0000256" key="1">
    <source>
        <dbReference type="SAM" id="MobiDB-lite"/>
    </source>
</evidence>
<name>A0ABW3G4J8_9PSEU</name>
<evidence type="ECO:0000313" key="3">
    <source>
        <dbReference type="Proteomes" id="UP001597018"/>
    </source>
</evidence>
<gene>
    <name evidence="2" type="ORF">ACFQ16_29290</name>
</gene>
<evidence type="ECO:0008006" key="4">
    <source>
        <dbReference type="Google" id="ProtNLM"/>
    </source>
</evidence>
<dbReference type="RefSeq" id="WP_263253368.1">
    <property type="nucleotide sequence ID" value="NZ_BAABLT010000050.1"/>
</dbReference>
<sequence length="136" mass="14874">MEKTPDDKGFDLVLEPGAGERLTSALDDQIEKTDEWMRRAQGMAEPIPFGANVVAESMASKFRGRAEGGQRSLTDALRKYRDALRQAKEAVQDAMRDYAQTDQERAESFRQVARDGGLDASSTAGRVRRGAPGAPS</sequence>
<organism evidence="2 3">
    <name type="scientific">Saccharopolyspora rosea</name>
    <dbReference type="NCBI Taxonomy" id="524884"/>
    <lineage>
        <taxon>Bacteria</taxon>
        <taxon>Bacillati</taxon>
        <taxon>Actinomycetota</taxon>
        <taxon>Actinomycetes</taxon>
        <taxon>Pseudonocardiales</taxon>
        <taxon>Pseudonocardiaceae</taxon>
        <taxon>Saccharopolyspora</taxon>
    </lineage>
</organism>
<feature type="compositionally biased region" description="Basic and acidic residues" evidence="1">
    <location>
        <begin position="102"/>
        <end position="117"/>
    </location>
</feature>
<dbReference type="Proteomes" id="UP001597018">
    <property type="component" value="Unassembled WGS sequence"/>
</dbReference>
<dbReference type="EMBL" id="JBHTIW010000044">
    <property type="protein sequence ID" value="MFD0923861.1"/>
    <property type="molecule type" value="Genomic_DNA"/>
</dbReference>
<protein>
    <recommendedName>
        <fullName evidence="4">Excreted virulence factor EspC, type VII ESX diderm</fullName>
    </recommendedName>
</protein>
<feature type="region of interest" description="Disordered" evidence="1">
    <location>
        <begin position="96"/>
        <end position="136"/>
    </location>
</feature>
<keyword evidence="3" id="KW-1185">Reference proteome</keyword>